<dbReference type="InterPro" id="IPR015424">
    <property type="entry name" value="PyrdxlP-dep_Trfase"/>
</dbReference>
<keyword evidence="2" id="KW-0663">Pyridoxal phosphate</keyword>
<keyword evidence="4" id="KW-0808">Transferase</keyword>
<protein>
    <submittedName>
        <fullName evidence="4">GNAT family N-acetyltransferase</fullName>
    </submittedName>
</protein>
<proteinExistence type="predicted"/>
<dbReference type="Gene3D" id="3.40.630.30">
    <property type="match status" value="1"/>
</dbReference>
<dbReference type="Pfam" id="PF13444">
    <property type="entry name" value="Acetyltransf_5"/>
    <property type="match status" value="1"/>
</dbReference>
<accession>A0A2C4MNI8</accession>
<evidence type="ECO:0000256" key="2">
    <source>
        <dbReference type="ARBA" id="ARBA00022898"/>
    </source>
</evidence>
<evidence type="ECO:0000313" key="5">
    <source>
        <dbReference type="Proteomes" id="UP000225320"/>
    </source>
</evidence>
<dbReference type="SUPFAM" id="SSF53383">
    <property type="entry name" value="PLP-dependent transferases"/>
    <property type="match status" value="1"/>
</dbReference>
<organism evidence="4 5">
    <name type="scientific">Bacillus toyonensis</name>
    <dbReference type="NCBI Taxonomy" id="155322"/>
    <lineage>
        <taxon>Bacteria</taxon>
        <taxon>Bacillati</taxon>
        <taxon>Bacillota</taxon>
        <taxon>Bacilli</taxon>
        <taxon>Bacillales</taxon>
        <taxon>Bacillaceae</taxon>
        <taxon>Bacillus</taxon>
        <taxon>Bacillus cereus group</taxon>
    </lineage>
</organism>
<dbReference type="EMBL" id="NVOI01000207">
    <property type="protein sequence ID" value="PGG78272.1"/>
    <property type="molecule type" value="Genomic_DNA"/>
</dbReference>
<evidence type="ECO:0000259" key="3">
    <source>
        <dbReference type="Pfam" id="PF00266"/>
    </source>
</evidence>
<dbReference type="Proteomes" id="UP000225320">
    <property type="component" value="Unassembled WGS sequence"/>
</dbReference>
<dbReference type="InterPro" id="IPR016181">
    <property type="entry name" value="Acyl_CoA_acyltransferase"/>
</dbReference>
<dbReference type="SUPFAM" id="SSF55729">
    <property type="entry name" value="Acyl-CoA N-acyltransferases (Nat)"/>
    <property type="match status" value="1"/>
</dbReference>
<dbReference type="InterPro" id="IPR015422">
    <property type="entry name" value="PyrdxlP-dep_Trfase_small"/>
</dbReference>
<dbReference type="AlphaFoldDB" id="A0A2C4MNI8"/>
<name>A0A2C4MNI8_9BACI</name>
<dbReference type="GO" id="GO:0008453">
    <property type="term" value="F:alanine-glyoxylate transaminase activity"/>
    <property type="evidence" value="ECO:0007669"/>
    <property type="project" value="TreeGrafter"/>
</dbReference>
<sequence length="526" mass="60725">MNLTYKIANQDWEFQKIHQLNYKIFVEEIPQHTQTLEQIRIDPFHAENTYLICLKDKQLVGMVAVRNQRPFSLDHKIHQLDTYLPANSHHIYEIRLLAMEPKYRNGRAFLGLIRFLHRFLLLNGYDLAIISGTTRELSLYQQMGFQPFYTEVGTTGAIFQPMYVTPTMLEKSKIGALVLQEYSFLPGPVDIENNVQKAYTTKPISHRSNQFILTMQMVQRKLQHITQTNYVQIMSGSGTLANDAIAWQLSSLPGKGLILSNGEFGNRLIQSAKQVDLRFDIYSEKIGTSFDYEKIKNRFQTYQYEWVWFVHHETSVGILNQLENLVQLGQKYNVKICVDCISSIGAIALNLQGVYLASGVSGKAIGSYTGLAFVFHNHSILPSEYIPLYLDVGRYFITNSIPYTQSWNLLFALQEALQKYDEFTTYEDIKKRYIYMEKKLHEMGLKIVTSKEHTSGLIVTVVLDDTYCSETVGDSLALQGYILHYKSSYLREKNWIQIACFNPYKEREIKMMLSSLACILKEMNPD</sequence>
<dbReference type="InterPro" id="IPR000192">
    <property type="entry name" value="Aminotrans_V_dom"/>
</dbReference>
<dbReference type="Gene3D" id="3.40.640.10">
    <property type="entry name" value="Type I PLP-dependent aspartate aminotransferase-like (Major domain)"/>
    <property type="match status" value="1"/>
</dbReference>
<dbReference type="PANTHER" id="PTHR21152:SF40">
    <property type="entry name" value="ALANINE--GLYOXYLATE AMINOTRANSFERASE"/>
    <property type="match status" value="1"/>
</dbReference>
<comment type="caution">
    <text evidence="4">The sequence shown here is derived from an EMBL/GenBank/DDBJ whole genome shotgun (WGS) entry which is preliminary data.</text>
</comment>
<dbReference type="RefSeq" id="WP_098072258.1">
    <property type="nucleotide sequence ID" value="NZ_JBALMW010000533.1"/>
</dbReference>
<feature type="domain" description="Aminotransferase class V" evidence="3">
    <location>
        <begin position="201"/>
        <end position="354"/>
    </location>
</feature>
<dbReference type="InterPro" id="IPR015421">
    <property type="entry name" value="PyrdxlP-dep_Trfase_major"/>
</dbReference>
<dbReference type="PANTHER" id="PTHR21152">
    <property type="entry name" value="AMINOTRANSFERASE CLASS V"/>
    <property type="match status" value="1"/>
</dbReference>
<evidence type="ECO:0000313" key="4">
    <source>
        <dbReference type="EMBL" id="PGG78272.1"/>
    </source>
</evidence>
<comment type="cofactor">
    <cofactor evidence="1">
        <name>pyridoxal 5'-phosphate</name>
        <dbReference type="ChEBI" id="CHEBI:597326"/>
    </cofactor>
</comment>
<dbReference type="GO" id="GO:0019265">
    <property type="term" value="P:glycine biosynthetic process, by transamination of glyoxylate"/>
    <property type="evidence" value="ECO:0007669"/>
    <property type="project" value="TreeGrafter"/>
</dbReference>
<gene>
    <name evidence="4" type="ORF">CON73_31660</name>
</gene>
<dbReference type="GO" id="GO:0004760">
    <property type="term" value="F:L-serine-pyruvate transaminase activity"/>
    <property type="evidence" value="ECO:0007669"/>
    <property type="project" value="TreeGrafter"/>
</dbReference>
<evidence type="ECO:0000256" key="1">
    <source>
        <dbReference type="ARBA" id="ARBA00001933"/>
    </source>
</evidence>
<dbReference type="Gene3D" id="3.90.1150.10">
    <property type="entry name" value="Aspartate Aminotransferase, domain 1"/>
    <property type="match status" value="1"/>
</dbReference>
<dbReference type="Pfam" id="PF00266">
    <property type="entry name" value="Aminotran_5"/>
    <property type="match status" value="1"/>
</dbReference>
<reference evidence="4 5" key="1">
    <citation type="submission" date="2017-09" db="EMBL/GenBank/DDBJ databases">
        <title>Large-scale bioinformatics analysis of Bacillus genomes uncovers conserved roles of natural products in bacterial physiology.</title>
        <authorList>
            <consortium name="Agbiome Team Llc"/>
            <person name="Bleich R.M."/>
            <person name="Grubbs K.J."/>
            <person name="Santa Maria K.C."/>
            <person name="Allen S.E."/>
            <person name="Farag S."/>
            <person name="Shank E.A."/>
            <person name="Bowers A."/>
        </authorList>
    </citation>
    <scope>NUCLEOTIDE SEQUENCE [LARGE SCALE GENOMIC DNA]</scope>
    <source>
        <strain evidence="4 5">AFS094862</strain>
    </source>
</reference>